<dbReference type="GO" id="GO:0031505">
    <property type="term" value="P:fungal-type cell wall organization"/>
    <property type="evidence" value="ECO:0007669"/>
    <property type="project" value="InterPro"/>
</dbReference>
<accession>A0A507ATT1</accession>
<dbReference type="GeneID" id="41975530"/>
<dbReference type="InterPro" id="IPR038843">
    <property type="entry name" value="Sed1/Spi1"/>
</dbReference>
<keyword evidence="3" id="KW-1185">Reference proteome</keyword>
<dbReference type="EMBL" id="SKBQ01000052">
    <property type="protein sequence ID" value="TPX10877.1"/>
    <property type="molecule type" value="Genomic_DNA"/>
</dbReference>
<evidence type="ECO:0008006" key="4">
    <source>
        <dbReference type="Google" id="ProtNLM"/>
    </source>
</evidence>
<evidence type="ECO:0000313" key="3">
    <source>
        <dbReference type="Proteomes" id="UP000319257"/>
    </source>
</evidence>
<organism evidence="2 3">
    <name type="scientific">Thyridium curvatum</name>
    <dbReference type="NCBI Taxonomy" id="1093900"/>
    <lineage>
        <taxon>Eukaryota</taxon>
        <taxon>Fungi</taxon>
        <taxon>Dikarya</taxon>
        <taxon>Ascomycota</taxon>
        <taxon>Pezizomycotina</taxon>
        <taxon>Sordariomycetes</taxon>
        <taxon>Sordariomycetidae</taxon>
        <taxon>Thyridiales</taxon>
        <taxon>Thyridiaceae</taxon>
        <taxon>Thyridium</taxon>
    </lineage>
</organism>
<dbReference type="GO" id="GO:0005199">
    <property type="term" value="F:structural constituent of cell wall"/>
    <property type="evidence" value="ECO:0007669"/>
    <property type="project" value="InterPro"/>
</dbReference>
<reference evidence="2 3" key="1">
    <citation type="submission" date="2019-06" db="EMBL/GenBank/DDBJ databases">
        <title>Draft genome sequence of the filamentous fungus Phialemoniopsis curvata isolated from diesel fuel.</title>
        <authorList>
            <person name="Varaljay V.A."/>
            <person name="Lyon W.J."/>
            <person name="Crouch A.L."/>
            <person name="Drake C.E."/>
            <person name="Hollomon J.M."/>
            <person name="Nadeau L.J."/>
            <person name="Nunn H.S."/>
            <person name="Stevenson B.S."/>
            <person name="Bojanowski C.L."/>
            <person name="Crookes-Goodson W.J."/>
        </authorList>
    </citation>
    <scope>NUCLEOTIDE SEQUENCE [LARGE SCALE GENOMIC DNA]</scope>
    <source>
        <strain evidence="2 3">D216</strain>
    </source>
</reference>
<keyword evidence="1" id="KW-0732">Signal</keyword>
<dbReference type="GO" id="GO:0009277">
    <property type="term" value="C:fungal-type cell wall"/>
    <property type="evidence" value="ECO:0007669"/>
    <property type="project" value="TreeGrafter"/>
</dbReference>
<proteinExistence type="predicted"/>
<comment type="caution">
    <text evidence="2">The sequence shown here is derived from an EMBL/GenBank/DDBJ whole genome shotgun (WGS) entry which is preliminary data.</text>
</comment>
<dbReference type="InParanoid" id="A0A507ATT1"/>
<evidence type="ECO:0000313" key="2">
    <source>
        <dbReference type="EMBL" id="TPX10877.1"/>
    </source>
</evidence>
<name>A0A507ATT1_9PEZI</name>
<sequence length="123" mass="12350">MKFQVLAAAGLVAAANAASNGTFTTTQVVTAYTTYCPEPTKITQGNVTYTVTKPTTLTITNCPCTITKVHTTGFKNSTVPVVPTTTPAGNTPVNPTKPPTVTAAAAKVGSGLGLVAGIAALVL</sequence>
<feature type="signal peptide" evidence="1">
    <location>
        <begin position="1"/>
        <end position="17"/>
    </location>
</feature>
<gene>
    <name evidence="2" type="ORF">E0L32_008083</name>
</gene>
<dbReference type="PANTHER" id="PTHR35523">
    <property type="entry name" value="CELL WALL PROTEIN SED1"/>
    <property type="match status" value="1"/>
</dbReference>
<dbReference type="Proteomes" id="UP000319257">
    <property type="component" value="Unassembled WGS sequence"/>
</dbReference>
<dbReference type="AlphaFoldDB" id="A0A507ATT1"/>
<feature type="chain" id="PRO_5021191438" description="Clock-controlled protein 6" evidence="1">
    <location>
        <begin position="18"/>
        <end position="123"/>
    </location>
</feature>
<evidence type="ECO:0000256" key="1">
    <source>
        <dbReference type="SAM" id="SignalP"/>
    </source>
</evidence>
<dbReference type="RefSeq" id="XP_030992588.1">
    <property type="nucleotide sequence ID" value="XM_031142899.1"/>
</dbReference>
<dbReference type="PANTHER" id="PTHR35523:SF1">
    <property type="entry name" value="CELL WALL PROTEIN SED1"/>
    <property type="match status" value="1"/>
</dbReference>
<protein>
    <recommendedName>
        <fullName evidence="4">Clock-controlled protein 6</fullName>
    </recommendedName>
</protein>